<name>A0A9J6GGI4_HAELO</name>
<feature type="domain" description="Thioester reductase (TE)" evidence="1">
    <location>
        <begin position="3"/>
        <end position="64"/>
    </location>
</feature>
<evidence type="ECO:0000313" key="3">
    <source>
        <dbReference type="Proteomes" id="UP000821853"/>
    </source>
</evidence>
<keyword evidence="3" id="KW-1185">Reference proteome</keyword>
<evidence type="ECO:0000313" key="2">
    <source>
        <dbReference type="EMBL" id="KAH9373889.1"/>
    </source>
</evidence>
<proteinExistence type="predicted"/>
<dbReference type="AlphaFoldDB" id="A0A9J6GGI4"/>
<dbReference type="OMA" id="AVFINTR"/>
<evidence type="ECO:0000259" key="1">
    <source>
        <dbReference type="Pfam" id="PF07993"/>
    </source>
</evidence>
<protein>
    <recommendedName>
        <fullName evidence="1">Thioester reductase (TE) domain-containing protein</fullName>
    </recommendedName>
</protein>
<dbReference type="Proteomes" id="UP000821853">
    <property type="component" value="Chromosome 4"/>
</dbReference>
<dbReference type="Gene3D" id="3.40.50.720">
    <property type="entry name" value="NAD(P)-binding Rossmann-like Domain"/>
    <property type="match status" value="1"/>
</dbReference>
<reference evidence="2 3" key="1">
    <citation type="journal article" date="2020" name="Cell">
        <title>Large-Scale Comparative Analyses of Tick Genomes Elucidate Their Genetic Diversity and Vector Capacities.</title>
        <authorList>
            <consortium name="Tick Genome and Microbiome Consortium (TIGMIC)"/>
            <person name="Jia N."/>
            <person name="Wang J."/>
            <person name="Shi W."/>
            <person name="Du L."/>
            <person name="Sun Y."/>
            <person name="Zhan W."/>
            <person name="Jiang J.F."/>
            <person name="Wang Q."/>
            <person name="Zhang B."/>
            <person name="Ji P."/>
            <person name="Bell-Sakyi L."/>
            <person name="Cui X.M."/>
            <person name="Yuan T.T."/>
            <person name="Jiang B.G."/>
            <person name="Yang W.F."/>
            <person name="Lam T.T."/>
            <person name="Chang Q.C."/>
            <person name="Ding S.J."/>
            <person name="Wang X.J."/>
            <person name="Zhu J.G."/>
            <person name="Ruan X.D."/>
            <person name="Zhao L."/>
            <person name="Wei J.T."/>
            <person name="Ye R.Z."/>
            <person name="Que T.C."/>
            <person name="Du C.H."/>
            <person name="Zhou Y.H."/>
            <person name="Cheng J.X."/>
            <person name="Dai P.F."/>
            <person name="Guo W.B."/>
            <person name="Han X.H."/>
            <person name="Huang E.J."/>
            <person name="Li L.F."/>
            <person name="Wei W."/>
            <person name="Gao Y.C."/>
            <person name="Liu J.Z."/>
            <person name="Shao H.Z."/>
            <person name="Wang X."/>
            <person name="Wang C.C."/>
            <person name="Yang T.C."/>
            <person name="Huo Q.B."/>
            <person name="Li W."/>
            <person name="Chen H.Y."/>
            <person name="Chen S.E."/>
            <person name="Zhou L.G."/>
            <person name="Ni X.B."/>
            <person name="Tian J.H."/>
            <person name="Sheng Y."/>
            <person name="Liu T."/>
            <person name="Pan Y.S."/>
            <person name="Xia L.Y."/>
            <person name="Li J."/>
            <person name="Zhao F."/>
            <person name="Cao W.C."/>
        </authorList>
    </citation>
    <scope>NUCLEOTIDE SEQUENCE [LARGE SCALE GENOMIC DNA]</scope>
    <source>
        <strain evidence="2">HaeL-2018</strain>
    </source>
</reference>
<comment type="caution">
    <text evidence="2">The sequence shown here is derived from an EMBL/GenBank/DDBJ whole genome shotgun (WGS) entry which is preliminary data.</text>
</comment>
<gene>
    <name evidence="2" type="ORF">HPB48_022130</name>
</gene>
<dbReference type="VEuPathDB" id="VectorBase:HLOH_052389"/>
<sequence>MLKSKVFERLNHEQPGALGKVKAVAGDLTQLDLGLTSTDQATLFKRVSVVFHSAATVKFDEPLK</sequence>
<accession>A0A9J6GGI4</accession>
<dbReference type="InterPro" id="IPR013120">
    <property type="entry name" value="FAR_NAD-bd"/>
</dbReference>
<organism evidence="2 3">
    <name type="scientific">Haemaphysalis longicornis</name>
    <name type="common">Bush tick</name>
    <dbReference type="NCBI Taxonomy" id="44386"/>
    <lineage>
        <taxon>Eukaryota</taxon>
        <taxon>Metazoa</taxon>
        <taxon>Ecdysozoa</taxon>
        <taxon>Arthropoda</taxon>
        <taxon>Chelicerata</taxon>
        <taxon>Arachnida</taxon>
        <taxon>Acari</taxon>
        <taxon>Parasitiformes</taxon>
        <taxon>Ixodida</taxon>
        <taxon>Ixodoidea</taxon>
        <taxon>Ixodidae</taxon>
        <taxon>Haemaphysalinae</taxon>
        <taxon>Haemaphysalis</taxon>
    </lineage>
</organism>
<dbReference type="OrthoDB" id="6512824at2759"/>
<dbReference type="Pfam" id="PF07993">
    <property type="entry name" value="NAD_binding_4"/>
    <property type="match status" value="1"/>
</dbReference>
<dbReference type="EMBL" id="JABSTR010000006">
    <property type="protein sequence ID" value="KAH9373889.1"/>
    <property type="molecule type" value="Genomic_DNA"/>
</dbReference>